<sequence length="425" mass="46352">MTQDRRKGSVLDLSSGPRSVEVSLHAQEEESRAAGRMGAVVLLAVVATAFVGCRAFLDLSGAAQVKGVWMGSTTIPCTYTPSQGFTQQVLTWSMERDLSISTIFRRDDSGDHILLSRFRNRVSVPKSSPGDASLHITDLEIPDSGHYTCQIIWRSENYSLITKELTTMVKVAKVAVTKPTIVAGELGLAVPVGAKASLTCVAQGSPPISYRWFRMAPGRSGQLLGSEAELVWSSLQPSDAGMYYCEVQNRVNTGAVQRSDAVELTVRDLSVTTEARRPATDLPEAAVTSENAVGYPETDETTQSSWRTHLYLVITIAVLGGAVVFLVIFAIACARKPKNESIYEVAFHSTADVIRSDTDVEVPVKCRKEKINSEAEESYENVTTMCNNYESITGNSYESTCLSKNAESETLVNAMESEYEVQNFL</sequence>
<dbReference type="PROSITE" id="PS50835">
    <property type="entry name" value="IG_LIKE"/>
    <property type="match status" value="2"/>
</dbReference>
<dbReference type="PANTHER" id="PTHR15466">
    <property type="entry name" value="V-SET AND IMMUNOGLOBULIN DOMAIN CONTAINING 4"/>
    <property type="match status" value="1"/>
</dbReference>
<dbReference type="Pfam" id="PF13927">
    <property type="entry name" value="Ig_3"/>
    <property type="match status" value="1"/>
</dbReference>
<dbReference type="InterPro" id="IPR007110">
    <property type="entry name" value="Ig-like_dom"/>
</dbReference>
<evidence type="ECO:0000256" key="1">
    <source>
        <dbReference type="SAM" id="Phobius"/>
    </source>
</evidence>
<dbReference type="SMART" id="SM00406">
    <property type="entry name" value="IGv"/>
    <property type="match status" value="2"/>
</dbReference>
<protein>
    <submittedName>
        <fullName evidence="3">V-set and immunoglobulin domain containing 4</fullName>
    </submittedName>
</protein>
<keyword evidence="4" id="KW-1185">Reference proteome</keyword>
<dbReference type="InterPro" id="IPR036179">
    <property type="entry name" value="Ig-like_dom_sf"/>
</dbReference>
<dbReference type="GO" id="GO:0043031">
    <property type="term" value="P:negative regulation of macrophage activation"/>
    <property type="evidence" value="ECO:0007669"/>
    <property type="project" value="InterPro"/>
</dbReference>
<dbReference type="Ensembl" id="ENSPCLT00000013522.1">
    <property type="protein sequence ID" value="ENSPCLP00000010021.1"/>
    <property type="gene ID" value="ENSPCLG00000008265.1"/>
</dbReference>
<feature type="transmembrane region" description="Helical" evidence="1">
    <location>
        <begin position="310"/>
        <end position="334"/>
    </location>
</feature>
<dbReference type="SMART" id="SM00408">
    <property type="entry name" value="IGc2"/>
    <property type="match status" value="1"/>
</dbReference>
<dbReference type="GO" id="GO:0042130">
    <property type="term" value="P:negative regulation of T cell proliferation"/>
    <property type="evidence" value="ECO:0007669"/>
    <property type="project" value="InterPro"/>
</dbReference>
<organism evidence="3 4">
    <name type="scientific">Phasianus colchicus</name>
    <name type="common">Common pheasant</name>
    <dbReference type="NCBI Taxonomy" id="9054"/>
    <lineage>
        <taxon>Eukaryota</taxon>
        <taxon>Metazoa</taxon>
        <taxon>Chordata</taxon>
        <taxon>Craniata</taxon>
        <taxon>Vertebrata</taxon>
        <taxon>Euteleostomi</taxon>
        <taxon>Archelosauria</taxon>
        <taxon>Archosauria</taxon>
        <taxon>Dinosauria</taxon>
        <taxon>Saurischia</taxon>
        <taxon>Theropoda</taxon>
        <taxon>Coelurosauria</taxon>
        <taxon>Aves</taxon>
        <taxon>Neognathae</taxon>
        <taxon>Galloanserae</taxon>
        <taxon>Galliformes</taxon>
        <taxon>Phasianidae</taxon>
        <taxon>Phasianinae</taxon>
        <taxon>Phasianus</taxon>
    </lineage>
</organism>
<dbReference type="Pfam" id="PF07686">
    <property type="entry name" value="V-set"/>
    <property type="match status" value="1"/>
</dbReference>
<dbReference type="GeneID" id="116229477"/>
<keyword evidence="1" id="KW-0472">Membrane</keyword>
<accession>A0A669Q7G9</accession>
<dbReference type="InterPro" id="IPR013783">
    <property type="entry name" value="Ig-like_fold"/>
</dbReference>
<dbReference type="GO" id="GO:0001851">
    <property type="term" value="F:complement component C3b binding"/>
    <property type="evidence" value="ECO:0007669"/>
    <property type="project" value="TreeGrafter"/>
</dbReference>
<proteinExistence type="predicted"/>
<dbReference type="RefSeq" id="XP_031449816.1">
    <property type="nucleotide sequence ID" value="XM_031593956.1"/>
</dbReference>
<dbReference type="OMA" id="QDSICIR"/>
<evidence type="ECO:0000259" key="2">
    <source>
        <dbReference type="PROSITE" id="PS50835"/>
    </source>
</evidence>
<dbReference type="Gene3D" id="2.60.40.10">
    <property type="entry name" value="Immunoglobulins"/>
    <property type="match status" value="2"/>
</dbReference>
<dbReference type="KEGG" id="pcoc:116229477"/>
<keyword evidence="1" id="KW-0812">Transmembrane</keyword>
<dbReference type="InterPro" id="IPR039939">
    <property type="entry name" value="VSIG4"/>
</dbReference>
<reference evidence="3" key="2">
    <citation type="submission" date="2025-09" db="UniProtKB">
        <authorList>
            <consortium name="Ensembl"/>
        </authorList>
    </citation>
    <scope>IDENTIFICATION</scope>
</reference>
<feature type="domain" description="Ig-like" evidence="2">
    <location>
        <begin position="179"/>
        <end position="263"/>
    </location>
</feature>
<evidence type="ECO:0000313" key="4">
    <source>
        <dbReference type="Proteomes" id="UP000472261"/>
    </source>
</evidence>
<dbReference type="InterPro" id="IPR013106">
    <property type="entry name" value="Ig_V-set"/>
</dbReference>
<dbReference type="InterPro" id="IPR003598">
    <property type="entry name" value="Ig_sub2"/>
</dbReference>
<gene>
    <name evidence="3" type="primary">VSIG4</name>
</gene>
<dbReference type="PANTHER" id="PTHR15466:SF2">
    <property type="entry name" value="V-SET AND IMMUNOGLOBULIN DOMAIN-CONTAINING PROTEIN 4"/>
    <property type="match status" value="1"/>
</dbReference>
<dbReference type="OrthoDB" id="9448246at2759"/>
<keyword evidence="1" id="KW-1133">Transmembrane helix</keyword>
<reference evidence="3" key="1">
    <citation type="submission" date="2025-08" db="UniProtKB">
        <authorList>
            <consortium name="Ensembl"/>
        </authorList>
    </citation>
    <scope>IDENTIFICATION</scope>
</reference>
<dbReference type="CTD" id="11326"/>
<dbReference type="Proteomes" id="UP000472261">
    <property type="component" value="Unplaced"/>
</dbReference>
<evidence type="ECO:0000313" key="3">
    <source>
        <dbReference type="Ensembl" id="ENSPCLP00000010021.1"/>
    </source>
</evidence>
<dbReference type="GO" id="GO:0032703">
    <property type="term" value="P:negative regulation of interleukin-2 production"/>
    <property type="evidence" value="ECO:0007669"/>
    <property type="project" value="InterPro"/>
</dbReference>
<name>A0A669Q7G9_PHACC</name>
<feature type="domain" description="Ig-like" evidence="2">
    <location>
        <begin position="71"/>
        <end position="166"/>
    </location>
</feature>
<dbReference type="AlphaFoldDB" id="A0A669Q7G9"/>
<dbReference type="GO" id="GO:0045957">
    <property type="term" value="P:negative regulation of complement activation, alternative pathway"/>
    <property type="evidence" value="ECO:0007669"/>
    <property type="project" value="TreeGrafter"/>
</dbReference>
<dbReference type="SMART" id="SM00409">
    <property type="entry name" value="IG"/>
    <property type="match status" value="2"/>
</dbReference>
<dbReference type="InterPro" id="IPR003599">
    <property type="entry name" value="Ig_sub"/>
</dbReference>
<dbReference type="SUPFAM" id="SSF48726">
    <property type="entry name" value="Immunoglobulin"/>
    <property type="match status" value="2"/>
</dbReference>